<reference evidence="1" key="1">
    <citation type="submission" date="2020-04" db="EMBL/GenBank/DDBJ databases">
        <authorList>
            <person name="Chiriac C."/>
            <person name="Salcher M."/>
            <person name="Ghai R."/>
            <person name="Kavagutti S V."/>
        </authorList>
    </citation>
    <scope>NUCLEOTIDE SEQUENCE</scope>
</reference>
<sequence length="120" mass="13775">MIGGAQPKVLLTQAEDGTLHLDEMFEQVFGNPEEHKYKLVRQRDGLTKTSKDIKWLEFNDDGSYKGESPNIAVNTSLIMSPFNDFFVWQTTSITEIVEQREGYIKFSTENSSYELFVLSK</sequence>
<name>A0A6J5L065_9CAUD</name>
<proteinExistence type="predicted"/>
<accession>A0A6J5L065</accession>
<gene>
    <name evidence="1" type="ORF">UFOVP54_215</name>
</gene>
<organism evidence="1">
    <name type="scientific">uncultured Caudovirales phage</name>
    <dbReference type="NCBI Taxonomy" id="2100421"/>
    <lineage>
        <taxon>Viruses</taxon>
        <taxon>Duplodnaviria</taxon>
        <taxon>Heunggongvirae</taxon>
        <taxon>Uroviricota</taxon>
        <taxon>Caudoviricetes</taxon>
        <taxon>Peduoviridae</taxon>
        <taxon>Maltschvirus</taxon>
        <taxon>Maltschvirus maltsch</taxon>
    </lineage>
</organism>
<protein>
    <submittedName>
        <fullName evidence="1">Uncharacterized protein</fullName>
    </submittedName>
</protein>
<evidence type="ECO:0000313" key="1">
    <source>
        <dbReference type="EMBL" id="CAB4125740.1"/>
    </source>
</evidence>
<dbReference type="EMBL" id="LR796188">
    <property type="protein sequence ID" value="CAB4125740.1"/>
    <property type="molecule type" value="Genomic_DNA"/>
</dbReference>